<keyword evidence="3" id="KW-1185">Reference proteome</keyword>
<accession>A0A1G9Y891</accession>
<evidence type="ECO:0000256" key="1">
    <source>
        <dbReference type="SAM" id="MobiDB-lite"/>
    </source>
</evidence>
<protein>
    <recommendedName>
        <fullName evidence="4">Collagen triple helix repeat-containing protein</fullName>
    </recommendedName>
</protein>
<sequence length="174" mass="18098">TGSTGAQGDIGPTGPQGDTGSTGAQGDIGPTGASGIAPIAVYNTNLSASGSSFDVPVGNISYQLQYSTSSSLSLSVSALVSSITVDIKRSSQYDSAVEGTSLNGVTLTPTSVQLDSLIYSNSNEMHRTWIRQQDPDTSLWSLYEIDLFASVAGARTSIWVYLIYENADFTVPGV</sequence>
<gene>
    <name evidence="2" type="ORF">SAMN04488502_1111</name>
</gene>
<dbReference type="Proteomes" id="UP000214880">
    <property type="component" value="Unassembled WGS sequence"/>
</dbReference>
<evidence type="ECO:0008006" key="4">
    <source>
        <dbReference type="Google" id="ProtNLM"/>
    </source>
</evidence>
<organism evidence="2 3">
    <name type="scientific">Dendrosporobacter quercicolus</name>
    <dbReference type="NCBI Taxonomy" id="146817"/>
    <lineage>
        <taxon>Bacteria</taxon>
        <taxon>Bacillati</taxon>
        <taxon>Bacillota</taxon>
        <taxon>Negativicutes</taxon>
        <taxon>Selenomonadales</taxon>
        <taxon>Sporomusaceae</taxon>
        <taxon>Dendrosporobacter</taxon>
    </lineage>
</organism>
<reference evidence="2 3" key="1">
    <citation type="submission" date="2016-10" db="EMBL/GenBank/DDBJ databases">
        <authorList>
            <person name="de Groot N.N."/>
        </authorList>
    </citation>
    <scope>NUCLEOTIDE SEQUENCE [LARGE SCALE GENOMIC DNA]</scope>
    <source>
        <strain evidence="2 3">DSM 1736</strain>
    </source>
</reference>
<proteinExistence type="predicted"/>
<feature type="region of interest" description="Disordered" evidence="1">
    <location>
        <begin position="1"/>
        <end position="30"/>
    </location>
</feature>
<dbReference type="AlphaFoldDB" id="A0A1G9Y891"/>
<dbReference type="Gene3D" id="1.20.5.320">
    <property type="entry name" value="6-Phosphogluconate Dehydrogenase, domain 3"/>
    <property type="match status" value="1"/>
</dbReference>
<feature type="non-terminal residue" evidence="2">
    <location>
        <position position="1"/>
    </location>
</feature>
<dbReference type="RefSeq" id="WP_175455990.1">
    <property type="nucleotide sequence ID" value="NZ_FNHB01000011.1"/>
</dbReference>
<evidence type="ECO:0000313" key="3">
    <source>
        <dbReference type="Proteomes" id="UP000214880"/>
    </source>
</evidence>
<name>A0A1G9Y891_9FIRM</name>
<dbReference type="EMBL" id="FNHB01000011">
    <property type="protein sequence ID" value="SDN04633.1"/>
    <property type="molecule type" value="Genomic_DNA"/>
</dbReference>
<evidence type="ECO:0000313" key="2">
    <source>
        <dbReference type="EMBL" id="SDN04633.1"/>
    </source>
</evidence>